<keyword evidence="1" id="KW-0812">Transmembrane</keyword>
<reference evidence="2 3" key="1">
    <citation type="submission" date="2019-04" db="EMBL/GenBank/DDBJ databases">
        <title>Friends and foes A comparative genomics study of 23 Aspergillus species from section Flavi.</title>
        <authorList>
            <consortium name="DOE Joint Genome Institute"/>
            <person name="Kjaerbolling I."/>
            <person name="Vesth T."/>
            <person name="Frisvad J.C."/>
            <person name="Nybo J.L."/>
            <person name="Theobald S."/>
            <person name="Kildgaard S."/>
            <person name="Isbrandt T."/>
            <person name="Kuo A."/>
            <person name="Sato A."/>
            <person name="Lyhne E.K."/>
            <person name="Kogle M.E."/>
            <person name="Wiebenga A."/>
            <person name="Kun R.S."/>
            <person name="Lubbers R.J."/>
            <person name="Makela M.R."/>
            <person name="Barry K."/>
            <person name="Chovatia M."/>
            <person name="Clum A."/>
            <person name="Daum C."/>
            <person name="Haridas S."/>
            <person name="He G."/>
            <person name="LaButti K."/>
            <person name="Lipzen A."/>
            <person name="Mondo S."/>
            <person name="Riley R."/>
            <person name="Salamov A."/>
            <person name="Simmons B.A."/>
            <person name="Magnuson J.K."/>
            <person name="Henrissat B."/>
            <person name="Mortensen U.H."/>
            <person name="Larsen T.O."/>
            <person name="Devries R.P."/>
            <person name="Grigoriev I.V."/>
            <person name="Machida M."/>
            <person name="Baker S.E."/>
            <person name="Andersen M.R."/>
        </authorList>
    </citation>
    <scope>NUCLEOTIDE SEQUENCE [LARGE SCALE GENOMIC DNA]</scope>
    <source>
        <strain evidence="2 3">CBS 117626</strain>
    </source>
</reference>
<organism evidence="2 3">
    <name type="scientific">Aspergillus tamarii</name>
    <dbReference type="NCBI Taxonomy" id="41984"/>
    <lineage>
        <taxon>Eukaryota</taxon>
        <taxon>Fungi</taxon>
        <taxon>Dikarya</taxon>
        <taxon>Ascomycota</taxon>
        <taxon>Pezizomycotina</taxon>
        <taxon>Eurotiomycetes</taxon>
        <taxon>Eurotiomycetidae</taxon>
        <taxon>Eurotiales</taxon>
        <taxon>Aspergillaceae</taxon>
        <taxon>Aspergillus</taxon>
        <taxon>Aspergillus subgen. Circumdati</taxon>
    </lineage>
</organism>
<keyword evidence="1" id="KW-1133">Transmembrane helix</keyword>
<protein>
    <submittedName>
        <fullName evidence="2">Uncharacterized protein</fullName>
    </submittedName>
</protein>
<gene>
    <name evidence="2" type="ORF">BDV40DRAFT_270498</name>
</gene>
<keyword evidence="1" id="KW-0472">Membrane</keyword>
<dbReference type="OrthoDB" id="4509441at2759"/>
<dbReference type="Proteomes" id="UP000326950">
    <property type="component" value="Unassembled WGS sequence"/>
</dbReference>
<dbReference type="AlphaFoldDB" id="A0A5N6UR48"/>
<accession>A0A5N6UR48</accession>
<evidence type="ECO:0000313" key="2">
    <source>
        <dbReference type="EMBL" id="KAE8160541.1"/>
    </source>
</evidence>
<feature type="transmembrane region" description="Helical" evidence="1">
    <location>
        <begin position="54"/>
        <end position="77"/>
    </location>
</feature>
<proteinExistence type="predicted"/>
<feature type="non-terminal residue" evidence="2">
    <location>
        <position position="146"/>
    </location>
</feature>
<evidence type="ECO:0000313" key="3">
    <source>
        <dbReference type="Proteomes" id="UP000326950"/>
    </source>
</evidence>
<evidence type="ECO:0000256" key="1">
    <source>
        <dbReference type="SAM" id="Phobius"/>
    </source>
</evidence>
<dbReference type="EMBL" id="ML738656">
    <property type="protein sequence ID" value="KAE8160541.1"/>
    <property type="molecule type" value="Genomic_DNA"/>
</dbReference>
<name>A0A5N6UR48_ASPTM</name>
<sequence length="146" mass="16877">MICSIEMFLEKYPTVELPKVYISASRVRACVRSPCNASPGRFLRSGGISDIMHGIYYLLFITYHLFCSFFFYFFFFLSSIHSNPCYHWARTSQIQSRQLMGSVQEGGNYVNIDAVPKRSRVGNMMKTATYYSVLVQSLSVAVRYRR</sequence>
<keyword evidence="3" id="KW-1185">Reference proteome</keyword>